<feature type="domain" description="GP-PDE" evidence="1">
    <location>
        <begin position="42"/>
        <end position="312"/>
    </location>
</feature>
<dbReference type="GO" id="GO:0008081">
    <property type="term" value="F:phosphoric diester hydrolase activity"/>
    <property type="evidence" value="ECO:0007669"/>
    <property type="project" value="InterPro"/>
</dbReference>
<dbReference type="PROSITE" id="PS51704">
    <property type="entry name" value="GP_PDE"/>
    <property type="match status" value="1"/>
</dbReference>
<protein>
    <submittedName>
        <fullName evidence="2">Glycerophosphoryl diester phosphodiesterase</fullName>
    </submittedName>
</protein>
<organism evidence="2 3">
    <name type="scientific">Salegentibacter agarivorans</name>
    <dbReference type="NCBI Taxonomy" id="345907"/>
    <lineage>
        <taxon>Bacteria</taxon>
        <taxon>Pseudomonadati</taxon>
        <taxon>Bacteroidota</taxon>
        <taxon>Flavobacteriia</taxon>
        <taxon>Flavobacteriales</taxon>
        <taxon>Flavobacteriaceae</taxon>
        <taxon>Salegentibacter</taxon>
    </lineage>
</organism>
<dbReference type="Gene3D" id="3.20.20.190">
    <property type="entry name" value="Phosphatidylinositol (PI) phosphodiesterase"/>
    <property type="match status" value="1"/>
</dbReference>
<sequence>MKKSIFYLFTFCIVSFCITGCKVKQESSSSPAEVVIKSFPKFLNEAHRGASGLKPENTIVAMTKAIEEGANVIELDVHISKDKKVVVTHDPRINRSISLLPNGEELEEGNAEEYAVYQMNYADIRKYDVGSKFYSRNGQKTTKAHIPLLSVLIDSVEQFAAENKYPKVIYNIEIKATPEKDGIYQPAPPEFIDLIMEVIREQDLGYDRYYLQSFDFRLLQQIKKDYPQVITAFLTGNKENSLEENINKLGFTPQIYSPNFNLVKPDLVEKSHKAGMKLVPWTVNAEADMERLIDLGVDGIITDYPNRLNQLIQHSK</sequence>
<dbReference type="InterPro" id="IPR017946">
    <property type="entry name" value="PLC-like_Pdiesterase_TIM-brl"/>
</dbReference>
<dbReference type="GO" id="GO:0006629">
    <property type="term" value="P:lipid metabolic process"/>
    <property type="evidence" value="ECO:0007669"/>
    <property type="project" value="InterPro"/>
</dbReference>
<dbReference type="PANTHER" id="PTHR46211:SF14">
    <property type="entry name" value="GLYCEROPHOSPHODIESTER PHOSPHODIESTERASE"/>
    <property type="match status" value="1"/>
</dbReference>
<name>A0A1I2M096_9FLAO</name>
<gene>
    <name evidence="2" type="ORF">SAMN04488033_110100</name>
</gene>
<dbReference type="PANTHER" id="PTHR46211">
    <property type="entry name" value="GLYCEROPHOSPHORYL DIESTER PHOSPHODIESTERASE"/>
    <property type="match status" value="1"/>
</dbReference>
<reference evidence="3" key="1">
    <citation type="submission" date="2016-10" db="EMBL/GenBank/DDBJ databases">
        <authorList>
            <person name="Varghese N."/>
            <person name="Submissions S."/>
        </authorList>
    </citation>
    <scope>NUCLEOTIDE SEQUENCE [LARGE SCALE GENOMIC DNA]</scope>
    <source>
        <strain evidence="3">DSM 23515</strain>
    </source>
</reference>
<dbReference type="Proteomes" id="UP000199116">
    <property type="component" value="Unassembled WGS sequence"/>
</dbReference>
<accession>A0A1I2M096</accession>
<dbReference type="EMBL" id="FOOH01000010">
    <property type="protein sequence ID" value="SFF82957.1"/>
    <property type="molecule type" value="Genomic_DNA"/>
</dbReference>
<keyword evidence="3" id="KW-1185">Reference proteome</keyword>
<evidence type="ECO:0000313" key="3">
    <source>
        <dbReference type="Proteomes" id="UP000199116"/>
    </source>
</evidence>
<evidence type="ECO:0000259" key="1">
    <source>
        <dbReference type="PROSITE" id="PS51704"/>
    </source>
</evidence>
<dbReference type="SUPFAM" id="SSF51695">
    <property type="entry name" value="PLC-like phosphodiesterases"/>
    <property type="match status" value="1"/>
</dbReference>
<dbReference type="InterPro" id="IPR030395">
    <property type="entry name" value="GP_PDE_dom"/>
</dbReference>
<evidence type="ECO:0000313" key="2">
    <source>
        <dbReference type="EMBL" id="SFF82957.1"/>
    </source>
</evidence>
<dbReference type="RefSeq" id="WP_093304463.1">
    <property type="nucleotide sequence ID" value="NZ_FOOH01000010.1"/>
</dbReference>
<dbReference type="Pfam" id="PF03009">
    <property type="entry name" value="GDPD"/>
    <property type="match status" value="1"/>
</dbReference>
<dbReference type="AlphaFoldDB" id="A0A1I2M096"/>
<proteinExistence type="predicted"/>